<dbReference type="PANTHER" id="PTHR14741:SF32">
    <property type="entry name" value="TRIMETHYLGUANOSINE SYNTHASE"/>
    <property type="match status" value="1"/>
</dbReference>
<gene>
    <name evidence="9" type="ORF">DAPK24_055590</name>
</gene>
<dbReference type="GO" id="GO:0005634">
    <property type="term" value="C:nucleus"/>
    <property type="evidence" value="ECO:0007669"/>
    <property type="project" value="TreeGrafter"/>
</dbReference>
<comment type="caution">
    <text evidence="9">The sequence shown here is derived from an EMBL/GenBank/DDBJ whole genome shotgun (WGS) entry which is preliminary data.</text>
</comment>
<evidence type="ECO:0000256" key="6">
    <source>
        <dbReference type="ARBA" id="ARBA00049075"/>
    </source>
</evidence>
<evidence type="ECO:0000256" key="2">
    <source>
        <dbReference type="ARBA" id="ARBA00025783"/>
    </source>
</evidence>
<protein>
    <recommendedName>
        <fullName evidence="1">Trimethylguanosine synthase</fullName>
    </recommendedName>
    <alternativeName>
        <fullName evidence="7">Cap-specific guanine-N(2) methyltransferase</fullName>
    </alternativeName>
</protein>
<dbReference type="Pfam" id="PF09445">
    <property type="entry name" value="Methyltransf_15"/>
    <property type="match status" value="1"/>
</dbReference>
<dbReference type="Proteomes" id="UP001378960">
    <property type="component" value="Unassembled WGS sequence"/>
</dbReference>
<evidence type="ECO:0000313" key="10">
    <source>
        <dbReference type="Proteomes" id="UP001378960"/>
    </source>
</evidence>
<organism evidence="9 10">
    <name type="scientific">Pichia kluyveri</name>
    <name type="common">Yeast</name>
    <dbReference type="NCBI Taxonomy" id="36015"/>
    <lineage>
        <taxon>Eukaryota</taxon>
        <taxon>Fungi</taxon>
        <taxon>Dikarya</taxon>
        <taxon>Ascomycota</taxon>
        <taxon>Saccharomycotina</taxon>
        <taxon>Pichiomycetes</taxon>
        <taxon>Pichiales</taxon>
        <taxon>Pichiaceae</taxon>
        <taxon>Pichia</taxon>
    </lineage>
</organism>
<reference evidence="9 10" key="1">
    <citation type="journal article" date="2023" name="Elife">
        <title>Identification of key yeast species and microbe-microbe interactions impacting larval growth of Drosophila in the wild.</title>
        <authorList>
            <person name="Mure A."/>
            <person name="Sugiura Y."/>
            <person name="Maeda R."/>
            <person name="Honda K."/>
            <person name="Sakurai N."/>
            <person name="Takahashi Y."/>
            <person name="Watada M."/>
            <person name="Katoh T."/>
            <person name="Gotoh A."/>
            <person name="Gotoh Y."/>
            <person name="Taniguchi I."/>
            <person name="Nakamura K."/>
            <person name="Hayashi T."/>
            <person name="Katayama T."/>
            <person name="Uemura T."/>
            <person name="Hattori Y."/>
        </authorList>
    </citation>
    <scope>NUCLEOTIDE SEQUENCE [LARGE SCALE GENOMIC DNA]</scope>
    <source>
        <strain evidence="9 10">PK-24</strain>
    </source>
</reference>
<dbReference type="InterPro" id="IPR029063">
    <property type="entry name" value="SAM-dependent_MTases_sf"/>
</dbReference>
<evidence type="ECO:0000256" key="7">
    <source>
        <dbReference type="ARBA" id="ARBA00049790"/>
    </source>
</evidence>
<evidence type="ECO:0000256" key="4">
    <source>
        <dbReference type="ARBA" id="ARBA00048740"/>
    </source>
</evidence>
<keyword evidence="10" id="KW-1185">Reference proteome</keyword>
<dbReference type="PANTHER" id="PTHR14741">
    <property type="entry name" value="S-ADENOSYLMETHIONINE-DEPENDENT METHYLTRANSFERASE RELATED"/>
    <property type="match status" value="1"/>
</dbReference>
<proteinExistence type="inferred from homology"/>
<accession>A0AAV5RBK8</accession>
<evidence type="ECO:0000256" key="8">
    <source>
        <dbReference type="SAM" id="MobiDB-lite"/>
    </source>
</evidence>
<comment type="catalytic activity">
    <reaction evidence="6">
        <text>a 5'-end (N(7)-methyl 5'-triphosphoguanosine)-ribonucleoside in snRNA + S-adenosyl-L-methionine = a 5'-end (N(2),N(7)-dimethyl 5'-triphosphoguanosine)-ribonucleoside in snRNA + S-adenosyl-L-homocysteine + H(+)</text>
        <dbReference type="Rhea" id="RHEA:78471"/>
        <dbReference type="Rhea" id="RHEA-COMP:19085"/>
        <dbReference type="Rhea" id="RHEA-COMP:19087"/>
        <dbReference type="ChEBI" id="CHEBI:15378"/>
        <dbReference type="ChEBI" id="CHEBI:57856"/>
        <dbReference type="ChEBI" id="CHEBI:59789"/>
        <dbReference type="ChEBI" id="CHEBI:156461"/>
        <dbReference type="ChEBI" id="CHEBI:172880"/>
    </reaction>
    <physiologicalReaction direction="left-to-right" evidence="6">
        <dbReference type="Rhea" id="RHEA:78472"/>
    </physiologicalReaction>
</comment>
<feature type="region of interest" description="Disordered" evidence="8">
    <location>
        <begin position="1"/>
        <end position="29"/>
    </location>
</feature>
<dbReference type="Gene3D" id="3.40.50.150">
    <property type="entry name" value="Vaccinia Virus protein VP39"/>
    <property type="match status" value="1"/>
</dbReference>
<evidence type="ECO:0000313" key="9">
    <source>
        <dbReference type="EMBL" id="GMM48961.1"/>
    </source>
</evidence>
<dbReference type="SUPFAM" id="SSF53335">
    <property type="entry name" value="S-adenosyl-L-methionine-dependent methyltransferases"/>
    <property type="match status" value="1"/>
</dbReference>
<comment type="catalytic activity">
    <reaction evidence="4">
        <text>a 5'-end (N(7)-methyl 5'-triphosphoguanosine)-ribonucleoside in snoRNA + S-adenosyl-L-methionine = a 5'-end (N(2),N(7)-dimethyl 5'-triphosphoguanosine)-ribonucleoside in snoRNA + S-adenosyl-L-homocysteine + H(+)</text>
        <dbReference type="Rhea" id="RHEA:78475"/>
        <dbReference type="Rhea" id="RHEA-COMP:19086"/>
        <dbReference type="Rhea" id="RHEA-COMP:19088"/>
        <dbReference type="ChEBI" id="CHEBI:15378"/>
        <dbReference type="ChEBI" id="CHEBI:57856"/>
        <dbReference type="ChEBI" id="CHEBI:59789"/>
        <dbReference type="ChEBI" id="CHEBI:156461"/>
        <dbReference type="ChEBI" id="CHEBI:172880"/>
    </reaction>
    <physiologicalReaction direction="left-to-right" evidence="4">
        <dbReference type="Rhea" id="RHEA:78476"/>
    </physiologicalReaction>
</comment>
<name>A0AAV5RBK8_PICKL</name>
<feature type="compositionally biased region" description="Polar residues" evidence="8">
    <location>
        <begin position="18"/>
        <end position="29"/>
    </location>
</feature>
<dbReference type="InterPro" id="IPR019012">
    <property type="entry name" value="RNA_cap_Gua-N2-MeTrfase"/>
</dbReference>
<comment type="catalytic activity">
    <reaction evidence="3">
        <text>a 5'-end (N(2),N(7)-dimethyl 5'-triphosphoguanosine)-ribonucleoside in snoRNA + S-adenosyl-L-methionine = a 5'-end (N(2),N(2),N(7)-trimethyl 5'-triphosphoguanosine)-ribonucleoside in snoRNA + S-adenosyl-L-homocysteine + H(+)</text>
        <dbReference type="Rhea" id="RHEA:78507"/>
        <dbReference type="Rhea" id="RHEA-COMP:19088"/>
        <dbReference type="Rhea" id="RHEA-COMP:19090"/>
        <dbReference type="ChEBI" id="CHEBI:15378"/>
        <dbReference type="ChEBI" id="CHEBI:57856"/>
        <dbReference type="ChEBI" id="CHEBI:59789"/>
        <dbReference type="ChEBI" id="CHEBI:167623"/>
        <dbReference type="ChEBI" id="CHEBI:172880"/>
    </reaction>
    <physiologicalReaction direction="left-to-right" evidence="3">
        <dbReference type="Rhea" id="RHEA:78508"/>
    </physiologicalReaction>
</comment>
<dbReference type="AlphaFoldDB" id="A0AAV5RBK8"/>
<comment type="similarity">
    <text evidence="2">Belongs to the methyltransferase superfamily. Trimethylguanosine synthase family.</text>
</comment>
<dbReference type="GO" id="GO:0071164">
    <property type="term" value="F:RNA cap trimethylguanosine synthase activity"/>
    <property type="evidence" value="ECO:0007669"/>
    <property type="project" value="TreeGrafter"/>
</dbReference>
<comment type="catalytic activity">
    <reaction evidence="5">
        <text>a 5'-end (N(2),N(7)-dimethyl 5'-triphosphoguanosine)-ribonucleoside in snRNA + S-adenosyl-L-methionine = a 5'-end (N(2),N(2),N(7)-trimethyl 5'-triphosphoguanosine)-ribonucleoside in snRNA + S-adenosyl-L-homocysteine + H(+)</text>
        <dbReference type="Rhea" id="RHEA:78479"/>
        <dbReference type="Rhea" id="RHEA-COMP:19087"/>
        <dbReference type="Rhea" id="RHEA-COMP:19089"/>
        <dbReference type="ChEBI" id="CHEBI:15378"/>
        <dbReference type="ChEBI" id="CHEBI:57856"/>
        <dbReference type="ChEBI" id="CHEBI:59789"/>
        <dbReference type="ChEBI" id="CHEBI:167623"/>
        <dbReference type="ChEBI" id="CHEBI:172880"/>
    </reaction>
    <physiologicalReaction direction="left-to-right" evidence="5">
        <dbReference type="Rhea" id="RHEA:78480"/>
    </physiologicalReaction>
</comment>
<sequence>MGLDVQDGSTDIAPISNEPVQINNDNETNISIDKDKDKDKVKKDFVIYNNKYSNENMNKIFMKQEQFDGVMLKYWKQRHRLFKKYDEGIILTKELWFSVTPESISKFTALLIKYCIGEINDRPTRVVDAFAGGGGNVIQFLKYFDEVFAVDINHIHLFCTKHNAQVYFGETRRDNLKLLPLNWMYYITENDECKVVGDDHMDNVDDDLGDGYNIDTEIHNVRRLYANKEESRNSLKQMEDVKIDCIFGSPPWGGPEYINVETYDLNNLLPFSLEILILQLRKYTENICLFLPKNSDLYYIQKLTRNYYPNENYVRVFRTISLNRAKGLLVCWGPIFLDLNVNKFVKYAKEVYPDINIV</sequence>
<dbReference type="EMBL" id="BTGB01000009">
    <property type="protein sequence ID" value="GMM48961.1"/>
    <property type="molecule type" value="Genomic_DNA"/>
</dbReference>
<evidence type="ECO:0000256" key="3">
    <source>
        <dbReference type="ARBA" id="ARBA00047418"/>
    </source>
</evidence>
<evidence type="ECO:0000256" key="1">
    <source>
        <dbReference type="ARBA" id="ARBA00018517"/>
    </source>
</evidence>
<evidence type="ECO:0000256" key="5">
    <source>
        <dbReference type="ARBA" id="ARBA00048763"/>
    </source>
</evidence>